<feature type="binding site" evidence="11">
    <location>
        <begin position="17"/>
        <end position="20"/>
    </location>
    <ligand>
        <name>5-methyltetrahydropteroyltri-L-glutamate</name>
        <dbReference type="ChEBI" id="CHEBI:58207"/>
    </ligand>
</feature>
<evidence type="ECO:0000256" key="3">
    <source>
        <dbReference type="ARBA" id="ARBA00009553"/>
    </source>
</evidence>
<organism evidence="17 18">
    <name type="scientific">Ephemeroptericola cinctiostellae</name>
    <dbReference type="NCBI Taxonomy" id="2268024"/>
    <lineage>
        <taxon>Bacteria</taxon>
        <taxon>Pseudomonadati</taxon>
        <taxon>Pseudomonadota</taxon>
        <taxon>Betaproteobacteria</taxon>
        <taxon>Burkholderiales</taxon>
        <taxon>Burkholderiaceae</taxon>
        <taxon>Ephemeroptericola</taxon>
    </lineage>
</organism>
<dbReference type="GO" id="GO:0032259">
    <property type="term" value="P:methylation"/>
    <property type="evidence" value="ECO:0007669"/>
    <property type="project" value="UniProtKB-KW"/>
</dbReference>
<keyword evidence="18" id="KW-1185">Reference proteome</keyword>
<dbReference type="HAMAP" id="MF_00172">
    <property type="entry name" value="Meth_synth"/>
    <property type="match status" value="1"/>
</dbReference>
<feature type="binding site" evidence="11">
    <location>
        <position position="607"/>
    </location>
    <ligand>
        <name>5-methyltetrahydropteroyltri-L-glutamate</name>
        <dbReference type="ChEBI" id="CHEBI:58207"/>
    </ligand>
</feature>
<keyword evidence="6 11" id="KW-0808">Transferase</keyword>
<evidence type="ECO:0000313" key="17">
    <source>
        <dbReference type="EMBL" id="AXF85094.1"/>
    </source>
</evidence>
<dbReference type="InterPro" id="IPR002629">
    <property type="entry name" value="Met_Synth_C/arc"/>
</dbReference>
<evidence type="ECO:0000256" key="7">
    <source>
        <dbReference type="ARBA" id="ARBA00022723"/>
    </source>
</evidence>
<dbReference type="CDD" id="cd03312">
    <property type="entry name" value="CIMS_N_terminal_like"/>
    <property type="match status" value="1"/>
</dbReference>
<evidence type="ECO:0000256" key="2">
    <source>
        <dbReference type="ARBA" id="ARBA00004681"/>
    </source>
</evidence>
<keyword evidence="9 11" id="KW-0862">Zinc</keyword>
<feature type="binding site" evidence="11">
    <location>
        <position position="645"/>
    </location>
    <ligand>
        <name>Zn(2+)</name>
        <dbReference type="ChEBI" id="CHEBI:29105"/>
        <note>catalytic</note>
    </ligand>
</feature>
<dbReference type="EMBL" id="CP031124">
    <property type="protein sequence ID" value="AXF85094.1"/>
    <property type="molecule type" value="Genomic_DNA"/>
</dbReference>
<feature type="binding site" evidence="11 12">
    <location>
        <begin position="433"/>
        <end position="435"/>
    </location>
    <ligand>
        <name>L-homocysteine</name>
        <dbReference type="ChEBI" id="CHEBI:58199"/>
    </ligand>
</feature>
<gene>
    <name evidence="11 17" type="primary">metE</name>
    <name evidence="17" type="ORF">DTO96_100813</name>
</gene>
<feature type="binding site" evidence="11 12">
    <location>
        <position position="601"/>
    </location>
    <ligand>
        <name>L-methionine</name>
        <dbReference type="ChEBI" id="CHEBI:57844"/>
    </ligand>
</feature>
<dbReference type="NCBIfam" id="NF003556">
    <property type="entry name" value="PRK05222.1"/>
    <property type="match status" value="1"/>
</dbReference>
<dbReference type="AlphaFoldDB" id="A0A345D9Q6"/>
<feature type="domain" description="Cobalamin-independent methionine synthase MetE N-terminal" evidence="16">
    <location>
        <begin position="5"/>
        <end position="310"/>
    </location>
</feature>
<comment type="cofactor">
    <cofactor evidence="11">
        <name>Zn(2+)</name>
        <dbReference type="ChEBI" id="CHEBI:29105"/>
    </cofactor>
    <text evidence="11">Binds 1 zinc ion per subunit.</text>
</comment>
<evidence type="ECO:0000256" key="6">
    <source>
        <dbReference type="ARBA" id="ARBA00022679"/>
    </source>
</evidence>
<evidence type="ECO:0000256" key="10">
    <source>
        <dbReference type="ARBA" id="ARBA00023167"/>
    </source>
</evidence>
<dbReference type="InterPro" id="IPR006276">
    <property type="entry name" value="Cobalamin-indep_Met_synthase"/>
</dbReference>
<dbReference type="Pfam" id="PF01717">
    <property type="entry name" value="Meth_synt_2"/>
    <property type="match status" value="1"/>
</dbReference>
<dbReference type="GO" id="GO:0009086">
    <property type="term" value="P:methionine biosynthetic process"/>
    <property type="evidence" value="ECO:0007669"/>
    <property type="project" value="UniProtKB-UniRule"/>
</dbReference>
<evidence type="ECO:0000256" key="8">
    <source>
        <dbReference type="ARBA" id="ARBA00022737"/>
    </source>
</evidence>
<feature type="binding site" evidence="13">
    <location>
        <position position="645"/>
    </location>
    <ligand>
        <name>Zn(2+)</name>
        <dbReference type="ChEBI" id="CHEBI:29105"/>
        <label>1</label>
        <note>catalytic</note>
    </ligand>
</feature>
<dbReference type="NCBIfam" id="TIGR01371">
    <property type="entry name" value="met_syn_B12ind"/>
    <property type="match status" value="1"/>
</dbReference>
<feature type="binding site" evidence="11 12">
    <location>
        <position position="563"/>
    </location>
    <ligand>
        <name>5-methyltetrahydropteroyltri-L-glutamate</name>
        <dbReference type="ChEBI" id="CHEBI:58207"/>
    </ligand>
</feature>
<reference evidence="18" key="1">
    <citation type="submission" date="2018-07" db="EMBL/GenBank/DDBJ databases">
        <authorList>
            <person name="Kim H."/>
        </authorList>
    </citation>
    <scope>NUCLEOTIDE SEQUENCE [LARGE SCALE GENOMIC DNA]</scope>
    <source>
        <strain evidence="18">F02</strain>
    </source>
</reference>
<dbReference type="SUPFAM" id="SSF51726">
    <property type="entry name" value="UROD/MetE-like"/>
    <property type="match status" value="2"/>
</dbReference>
<dbReference type="InterPro" id="IPR013215">
    <property type="entry name" value="Cbl-indep_Met_Synth_N"/>
</dbReference>
<dbReference type="PANTHER" id="PTHR30519">
    <property type="entry name" value="5-METHYLTETRAHYDROPTEROYLTRIGLUTAMATE--HOMOCYSTEINE METHYLTRANSFERASE"/>
    <property type="match status" value="1"/>
</dbReference>
<dbReference type="FunFam" id="3.20.20.210:FF:000002">
    <property type="entry name" value="5-methyltetrahydropteroyltriglutamate--homocysteine methyltransferase"/>
    <property type="match status" value="1"/>
</dbReference>
<dbReference type="RefSeq" id="WP_114562329.1">
    <property type="nucleotide sequence ID" value="NZ_CP031124.1"/>
</dbReference>
<dbReference type="Pfam" id="PF08267">
    <property type="entry name" value="Meth_synt_1"/>
    <property type="match status" value="1"/>
</dbReference>
<comment type="function">
    <text evidence="1 11">Catalyzes the transfer of a methyl group from 5-methyltetrahydrofolate to homocysteine resulting in methionine formation.</text>
</comment>
<feature type="binding site" evidence="11">
    <location>
        <position position="667"/>
    </location>
    <ligand>
        <name>Zn(2+)</name>
        <dbReference type="ChEBI" id="CHEBI:29105"/>
        <note>catalytic</note>
    </ligand>
</feature>
<feature type="binding site" evidence="11">
    <location>
        <position position="643"/>
    </location>
    <ligand>
        <name>Zn(2+)</name>
        <dbReference type="ChEBI" id="CHEBI:29105"/>
        <note>catalytic</note>
    </ligand>
</feature>
<feature type="binding site" evidence="11">
    <location>
        <position position="728"/>
    </location>
    <ligand>
        <name>Zn(2+)</name>
        <dbReference type="ChEBI" id="CHEBI:29105"/>
        <note>catalytic</note>
    </ligand>
</feature>
<evidence type="ECO:0000256" key="14">
    <source>
        <dbReference type="PIRSR" id="PIRSR000382-3"/>
    </source>
</evidence>
<feature type="binding site" evidence="13">
    <location>
        <position position="643"/>
    </location>
    <ligand>
        <name>Zn(2+)</name>
        <dbReference type="ChEBI" id="CHEBI:29105"/>
        <label>1</label>
        <note>catalytic</note>
    </ligand>
</feature>
<dbReference type="UniPathway" id="UPA00051">
    <property type="reaction ID" value="UER00082"/>
</dbReference>
<keyword evidence="5 11" id="KW-0028">Amino-acid biosynthesis</keyword>
<evidence type="ECO:0000256" key="13">
    <source>
        <dbReference type="PIRSR" id="PIRSR000382-2"/>
    </source>
</evidence>
<evidence type="ECO:0000256" key="11">
    <source>
        <dbReference type="HAMAP-Rule" id="MF_00172"/>
    </source>
</evidence>
<feature type="binding site" evidence="13">
    <location>
        <position position="728"/>
    </location>
    <ligand>
        <name>Zn(2+)</name>
        <dbReference type="ChEBI" id="CHEBI:29105"/>
        <label>1</label>
        <note>catalytic</note>
    </ligand>
</feature>
<keyword evidence="4 11" id="KW-0489">Methyltransferase</keyword>
<feature type="binding site" evidence="13">
    <location>
        <position position="667"/>
    </location>
    <ligand>
        <name>Zn(2+)</name>
        <dbReference type="ChEBI" id="CHEBI:29105"/>
        <label>1</label>
        <note>catalytic</note>
    </ligand>
</feature>
<dbReference type="KEGG" id="hyf:DTO96_100813"/>
<comment type="catalytic activity">
    <reaction evidence="11">
        <text>5-methyltetrahydropteroyltri-L-glutamate + L-homocysteine = tetrahydropteroyltri-L-glutamate + L-methionine</text>
        <dbReference type="Rhea" id="RHEA:21196"/>
        <dbReference type="ChEBI" id="CHEBI:57844"/>
        <dbReference type="ChEBI" id="CHEBI:58140"/>
        <dbReference type="ChEBI" id="CHEBI:58199"/>
        <dbReference type="ChEBI" id="CHEBI:58207"/>
        <dbReference type="EC" id="2.1.1.14"/>
    </reaction>
</comment>
<dbReference type="EC" id="2.1.1.14" evidence="11"/>
<evidence type="ECO:0000259" key="15">
    <source>
        <dbReference type="Pfam" id="PF01717"/>
    </source>
</evidence>
<dbReference type="PIRSF" id="PIRSF000382">
    <property type="entry name" value="MeTrfase_B12_ind"/>
    <property type="match status" value="1"/>
</dbReference>
<feature type="binding site" evidence="12">
    <location>
        <position position="20"/>
    </location>
    <ligand>
        <name>5-methyltetrahydropteroyltri-L-glutamate</name>
        <dbReference type="ChEBI" id="CHEBI:58207"/>
    </ligand>
</feature>
<protein>
    <recommendedName>
        <fullName evidence="11">5-methyltetrahydropteroyltriglutamate--homocysteine methyltransferase</fullName>
        <ecNumber evidence="11">2.1.1.14</ecNumber>
    </recommendedName>
    <alternativeName>
        <fullName evidence="11">Cobalamin-independent methionine synthase</fullName>
    </alternativeName>
    <alternativeName>
        <fullName evidence="11">Methionine synthase, vitamin-B12 independent isozyme</fullName>
    </alternativeName>
</protein>
<evidence type="ECO:0000256" key="9">
    <source>
        <dbReference type="ARBA" id="ARBA00022833"/>
    </source>
</evidence>
<dbReference type="GO" id="GO:0008270">
    <property type="term" value="F:zinc ion binding"/>
    <property type="evidence" value="ECO:0007669"/>
    <property type="project" value="InterPro"/>
</dbReference>
<keyword evidence="10 11" id="KW-0486">Methionine biosynthesis</keyword>
<comment type="similarity">
    <text evidence="3 11">Belongs to the vitamin-B12 independent methionine synthase family.</text>
</comment>
<evidence type="ECO:0000256" key="4">
    <source>
        <dbReference type="ARBA" id="ARBA00022603"/>
    </source>
</evidence>
<dbReference type="InterPro" id="IPR038071">
    <property type="entry name" value="UROD/MetE-like_sf"/>
</dbReference>
<keyword evidence="8 11" id="KW-0677">Repeat</keyword>
<comment type="cofactor">
    <cofactor evidence="13">
        <name>Zn(2+)</name>
        <dbReference type="ChEBI" id="CHEBI:29105"/>
    </cofactor>
    <text evidence="13">Binds 2 Zn(2+) ions per subunit.</text>
</comment>
<dbReference type="Proteomes" id="UP000252182">
    <property type="component" value="Chromosome"/>
</dbReference>
<feature type="binding site" evidence="11 12">
    <location>
        <begin position="433"/>
        <end position="435"/>
    </location>
    <ligand>
        <name>L-methionine</name>
        <dbReference type="ChEBI" id="CHEBI:57844"/>
    </ligand>
</feature>
<feature type="active site" description="Proton donor" evidence="11 14">
    <location>
        <position position="696"/>
    </location>
</feature>
<feature type="binding site" evidence="11">
    <location>
        <position position="486"/>
    </location>
    <ligand>
        <name>L-homocysteine</name>
        <dbReference type="ChEBI" id="CHEBI:58199"/>
    </ligand>
</feature>
<feature type="binding site" evidence="11 12">
    <location>
        <position position="486"/>
    </location>
    <ligand>
        <name>L-methionine</name>
        <dbReference type="ChEBI" id="CHEBI:57844"/>
    </ligand>
</feature>
<comment type="pathway">
    <text evidence="2 11">Amino-acid biosynthesis; L-methionine biosynthesis via de novo pathway; L-methionine from L-homocysteine (MetE route): step 1/1.</text>
</comment>
<proteinExistence type="inferred from homology"/>
<sequence length="766" mass="85737">MTISSHILGFPRIGAQRELKFALESFWRGDSDVSALQNVAHTIKTKNWQTQIDAHLTHVTVGDFAFYDQMLNQSLMLGCIPKRFGFDASHITLAQTFDLARGNAAQPAMEMTKWFDTNYHYLVPELAQDIQFKVNVDAILSDIDAVRALGGEAKPVIIGPLTYLWLAKIHGQNFNKLDLLPTLTQAYADILKAFKARQVTWVQIDEPILSLDLPGFWLNAFDTVYGELNTVGCKVLLTTYFEDVSAHIARINKLPVQGVHIDGARAPQQIAAWVDHLPADKVLSIGIIDGRNIWRADASALIGQLQSAKASLGDRLWVGTSCSLLHTPVSLEFESKLDPEIRNWLAFATEKVTEIGVITRALNEGNGAVTSELAQSDAAQYARRNSKRVTSDFVRNRLASVTTAMSTRVTPFAQRIKKQQAHLNLPLFPTTSIGSFPQTTEIRQLRAAHKRGEIGALDYLERIREHIKLAVEEQEKLDIDVLVHGEAERNDMVEFFGEHLWGYVFTANGWVQSYGSRCVKPPVIYGDIYRPEPMTVDTTRYAQSLTNKPMKGMLTGPITMLQWSFVRDDQPRELTALQLALAIRDEVQDLETAGITVIQIDEPALREGLPLKRRDWAVYLEWAVRAFRLSSAGVADTTQIHTHMCYSEFNDILPNIAAMDADVITIETSRSNMKLLKGFGDFNYPNDIGPGVYDIHSPRVPSVDAMTFLLERACEVIPAERLWVNPDCGLKTRGWEETRAALSHMVSAAKIMRKKVKAEQLADAEV</sequence>
<dbReference type="GO" id="GO:0003871">
    <property type="term" value="F:5-methyltetrahydropteroyltriglutamate-homocysteine S-methyltransferase activity"/>
    <property type="evidence" value="ECO:0007669"/>
    <property type="project" value="UniProtKB-UniRule"/>
</dbReference>
<evidence type="ECO:0000259" key="16">
    <source>
        <dbReference type="Pfam" id="PF08267"/>
    </source>
</evidence>
<feature type="domain" description="Cobalamin-independent methionine synthase MetE C-terminal/archaeal" evidence="15">
    <location>
        <begin position="428"/>
        <end position="750"/>
    </location>
</feature>
<dbReference type="OrthoDB" id="244285at2"/>
<name>A0A345D9Q6_9BURK</name>
<keyword evidence="7 11" id="KW-0479">Metal-binding</keyword>
<dbReference type="Gene3D" id="3.20.20.210">
    <property type="match status" value="2"/>
</dbReference>
<feature type="binding site" evidence="11">
    <location>
        <position position="113"/>
    </location>
    <ligand>
        <name>5-methyltetrahydropteroyltri-L-glutamate</name>
        <dbReference type="ChEBI" id="CHEBI:58207"/>
    </ligand>
</feature>
<feature type="binding site" evidence="11 12">
    <location>
        <begin position="517"/>
        <end position="518"/>
    </location>
    <ligand>
        <name>5-methyltetrahydropteroyltri-L-glutamate</name>
        <dbReference type="ChEBI" id="CHEBI:58207"/>
    </ligand>
</feature>
<accession>A0A345D9Q6</accession>
<feature type="binding site" evidence="12">
    <location>
        <position position="118"/>
    </location>
    <ligand>
        <name>5-methyltetrahydropteroyltri-L-glutamate</name>
        <dbReference type="ChEBI" id="CHEBI:58207"/>
    </ligand>
</feature>
<evidence type="ECO:0000256" key="12">
    <source>
        <dbReference type="PIRSR" id="PIRSR000382-1"/>
    </source>
</evidence>
<evidence type="ECO:0000256" key="5">
    <source>
        <dbReference type="ARBA" id="ARBA00022605"/>
    </source>
</evidence>
<evidence type="ECO:0000256" key="1">
    <source>
        <dbReference type="ARBA" id="ARBA00002777"/>
    </source>
</evidence>
<evidence type="ECO:0000313" key="18">
    <source>
        <dbReference type="Proteomes" id="UP000252182"/>
    </source>
</evidence>
<feature type="binding site" evidence="11 12">
    <location>
        <position position="601"/>
    </location>
    <ligand>
        <name>L-homocysteine</name>
        <dbReference type="ChEBI" id="CHEBI:58199"/>
    </ligand>
</feature>
<dbReference type="CDD" id="cd03311">
    <property type="entry name" value="CIMS_C_terminal_like"/>
    <property type="match status" value="1"/>
</dbReference>